<dbReference type="AlphaFoldDB" id="A0A101M3P0"/>
<organism evidence="3">
    <name type="scientific">Picea glauca</name>
    <name type="common">White spruce</name>
    <name type="synonym">Pinus glauca</name>
    <dbReference type="NCBI Taxonomy" id="3330"/>
    <lineage>
        <taxon>Eukaryota</taxon>
        <taxon>Viridiplantae</taxon>
        <taxon>Streptophyta</taxon>
        <taxon>Embryophyta</taxon>
        <taxon>Tracheophyta</taxon>
        <taxon>Spermatophyta</taxon>
        <taxon>Pinopsida</taxon>
        <taxon>Pinidae</taxon>
        <taxon>Conifers I</taxon>
        <taxon>Pinales</taxon>
        <taxon>Pinaceae</taxon>
        <taxon>Picea</taxon>
    </lineage>
</organism>
<name>A0A101M3P0_PICGL</name>
<dbReference type="EMBL" id="LKAM01000001">
    <property type="protein sequence ID" value="KUM50319.1"/>
    <property type="molecule type" value="Genomic_DNA"/>
</dbReference>
<protein>
    <submittedName>
        <fullName evidence="3">Uncharacterized protein</fullName>
    </submittedName>
</protein>
<reference evidence="3" key="1">
    <citation type="journal article" date="2015" name="Genome Biol. Evol.">
        <title>Organellar Genomes of White Spruce (Picea glauca): Assembly and Annotation.</title>
        <authorList>
            <person name="Jackman S.D."/>
            <person name="Warren R.L."/>
            <person name="Gibb E.A."/>
            <person name="Vandervalk B.P."/>
            <person name="Mohamadi H."/>
            <person name="Chu J."/>
            <person name="Raymond A."/>
            <person name="Pleasance S."/>
            <person name="Coope R."/>
            <person name="Wildung M.R."/>
            <person name="Ritland C.E."/>
            <person name="Bousquet J."/>
            <person name="Jones S.J."/>
            <person name="Bohlmann J."/>
            <person name="Birol I."/>
        </authorList>
    </citation>
    <scope>NUCLEOTIDE SEQUENCE [LARGE SCALE GENOMIC DNA]</scope>
    <source>
        <tissue evidence="3">Flushing bud</tissue>
    </source>
</reference>
<keyword evidence="3" id="KW-0496">Mitochondrion</keyword>
<accession>A0A101M3P0</accession>
<proteinExistence type="predicted"/>
<evidence type="ECO:0000313" key="1">
    <source>
        <dbReference type="EMBL" id="KUM50295.1"/>
    </source>
</evidence>
<dbReference type="EMBL" id="LKAM01000001">
    <property type="protein sequence ID" value="KUM50295.1"/>
    <property type="molecule type" value="Genomic_DNA"/>
</dbReference>
<dbReference type="EMBL" id="LKAM01000001">
    <property type="protein sequence ID" value="KUM50302.1"/>
    <property type="molecule type" value="Genomic_DNA"/>
</dbReference>
<evidence type="ECO:0000313" key="3">
    <source>
        <dbReference type="EMBL" id="KUM50319.1"/>
    </source>
</evidence>
<sequence length="65" mass="7325">MNRALYLRLNNEAYSPVTTLRHNRSHITGNNGQHAPRDVFSTRNRASSIIHTCLRSNVPGITLPN</sequence>
<evidence type="ECO:0000313" key="2">
    <source>
        <dbReference type="EMBL" id="KUM50302.1"/>
    </source>
</evidence>
<gene>
    <name evidence="1" type="ORF">ABT39_MTgene138</name>
    <name evidence="2" type="ORF">ABT39_MTgene145</name>
    <name evidence="3" type="ORF">ABT39_MTgene162</name>
</gene>
<comment type="caution">
    <text evidence="3">The sequence shown here is derived from an EMBL/GenBank/DDBJ whole genome shotgun (WGS) entry which is preliminary data.</text>
</comment>
<geneLocation type="mitochondrion" evidence="3"/>